<keyword evidence="1" id="KW-0732">Signal</keyword>
<sequence length="216" mass="24337">MKAFLVINCLAVLLVQVVHGFAPVSLTGSKAKTSATSTELQVWAEPYGGHGYGRRRYSAYYRPTRDDGVDGAGRLDMGANHYTRDRYGGRYGGRMSQDFGGYNGFHRGGSYYGRGGYRDPYYSYGSRYGRDMDYFGGGYGYGGGYYGARGGRYYGGGYGGTYRDGSFYDRDFYPGGRTDYYSGRKMSNREMMDRYDRRGGRFSYGGGRRGGYDWFW</sequence>
<evidence type="ECO:0000256" key="1">
    <source>
        <dbReference type="SAM" id="SignalP"/>
    </source>
</evidence>
<organism evidence="2 3">
    <name type="scientific">Chaetoceros tenuissimus</name>
    <dbReference type="NCBI Taxonomy" id="426638"/>
    <lineage>
        <taxon>Eukaryota</taxon>
        <taxon>Sar</taxon>
        <taxon>Stramenopiles</taxon>
        <taxon>Ochrophyta</taxon>
        <taxon>Bacillariophyta</taxon>
        <taxon>Coscinodiscophyceae</taxon>
        <taxon>Chaetocerotophycidae</taxon>
        <taxon>Chaetocerotales</taxon>
        <taxon>Chaetocerotaceae</taxon>
        <taxon>Chaetoceros</taxon>
    </lineage>
</organism>
<comment type="caution">
    <text evidence="2">The sequence shown here is derived from an EMBL/GenBank/DDBJ whole genome shotgun (WGS) entry which is preliminary data.</text>
</comment>
<protein>
    <submittedName>
        <fullName evidence="2">Uncharacterized protein</fullName>
    </submittedName>
</protein>
<feature type="chain" id="PRO_5042106728" evidence="1">
    <location>
        <begin position="21"/>
        <end position="216"/>
    </location>
</feature>
<dbReference type="EMBL" id="BLLK01000058">
    <property type="protein sequence ID" value="GFH57586.1"/>
    <property type="molecule type" value="Genomic_DNA"/>
</dbReference>
<dbReference type="Proteomes" id="UP001054902">
    <property type="component" value="Unassembled WGS sequence"/>
</dbReference>
<feature type="signal peptide" evidence="1">
    <location>
        <begin position="1"/>
        <end position="20"/>
    </location>
</feature>
<proteinExistence type="predicted"/>
<accession>A0AAD3HBW4</accession>
<name>A0AAD3HBW4_9STRA</name>
<reference evidence="2 3" key="1">
    <citation type="journal article" date="2021" name="Sci. Rep.">
        <title>The genome of the diatom Chaetoceros tenuissimus carries an ancient integrated fragment of an extant virus.</title>
        <authorList>
            <person name="Hongo Y."/>
            <person name="Kimura K."/>
            <person name="Takaki Y."/>
            <person name="Yoshida Y."/>
            <person name="Baba S."/>
            <person name="Kobayashi G."/>
            <person name="Nagasaki K."/>
            <person name="Hano T."/>
            <person name="Tomaru Y."/>
        </authorList>
    </citation>
    <scope>NUCLEOTIDE SEQUENCE [LARGE SCALE GENOMIC DNA]</scope>
    <source>
        <strain evidence="2 3">NIES-3715</strain>
    </source>
</reference>
<evidence type="ECO:0000313" key="2">
    <source>
        <dbReference type="EMBL" id="GFH57586.1"/>
    </source>
</evidence>
<gene>
    <name evidence="2" type="ORF">CTEN210_14062</name>
</gene>
<keyword evidence="3" id="KW-1185">Reference proteome</keyword>
<dbReference type="AlphaFoldDB" id="A0AAD3HBW4"/>
<evidence type="ECO:0000313" key="3">
    <source>
        <dbReference type="Proteomes" id="UP001054902"/>
    </source>
</evidence>